<gene>
    <name evidence="1" type="ORF">S03H2_69990</name>
</gene>
<evidence type="ECO:0000313" key="1">
    <source>
        <dbReference type="EMBL" id="GAI01503.1"/>
    </source>
</evidence>
<proteinExistence type="predicted"/>
<sequence length="87" mass="10044">HIIGLHIKDRINSSFLKLGDNSHGYDANAIDFVPDLGMPQKFEDSKREKSSVQFGKHLIEIGQSQRKPDWLVVHLDDENHVRIHDLF</sequence>
<feature type="non-terminal residue" evidence="1">
    <location>
        <position position="1"/>
    </location>
</feature>
<name>X1K4L5_9ZZZZ</name>
<comment type="caution">
    <text evidence="1">The sequence shown here is derived from an EMBL/GenBank/DDBJ whole genome shotgun (WGS) entry which is preliminary data.</text>
</comment>
<dbReference type="AlphaFoldDB" id="X1K4L5"/>
<organism evidence="1">
    <name type="scientific">marine sediment metagenome</name>
    <dbReference type="NCBI Taxonomy" id="412755"/>
    <lineage>
        <taxon>unclassified sequences</taxon>
        <taxon>metagenomes</taxon>
        <taxon>ecological metagenomes</taxon>
    </lineage>
</organism>
<accession>X1K4L5</accession>
<dbReference type="EMBL" id="BARU01046382">
    <property type="protein sequence ID" value="GAI01503.1"/>
    <property type="molecule type" value="Genomic_DNA"/>
</dbReference>
<reference evidence="1" key="1">
    <citation type="journal article" date="2014" name="Front. Microbiol.">
        <title>High frequency of phylogenetically diverse reductive dehalogenase-homologous genes in deep subseafloor sedimentary metagenomes.</title>
        <authorList>
            <person name="Kawai M."/>
            <person name="Futagami T."/>
            <person name="Toyoda A."/>
            <person name="Takaki Y."/>
            <person name="Nishi S."/>
            <person name="Hori S."/>
            <person name="Arai W."/>
            <person name="Tsubouchi T."/>
            <person name="Morono Y."/>
            <person name="Uchiyama I."/>
            <person name="Ito T."/>
            <person name="Fujiyama A."/>
            <person name="Inagaki F."/>
            <person name="Takami H."/>
        </authorList>
    </citation>
    <scope>NUCLEOTIDE SEQUENCE</scope>
    <source>
        <strain evidence="1">Expedition CK06-06</strain>
    </source>
</reference>
<protein>
    <submittedName>
        <fullName evidence="1">Uncharacterized protein</fullName>
    </submittedName>
</protein>